<evidence type="ECO:0000313" key="6">
    <source>
        <dbReference type="Proteomes" id="UP001358417"/>
    </source>
</evidence>
<dbReference type="PROSITE" id="PS50837">
    <property type="entry name" value="NACHT"/>
    <property type="match status" value="1"/>
</dbReference>
<dbReference type="PANTHER" id="PTHR24188">
    <property type="entry name" value="ANKYRIN REPEAT PROTEIN"/>
    <property type="match status" value="1"/>
</dbReference>
<organism evidence="5 6">
    <name type="scientific">Exophiala bonariae</name>
    <dbReference type="NCBI Taxonomy" id="1690606"/>
    <lineage>
        <taxon>Eukaryota</taxon>
        <taxon>Fungi</taxon>
        <taxon>Dikarya</taxon>
        <taxon>Ascomycota</taxon>
        <taxon>Pezizomycotina</taxon>
        <taxon>Eurotiomycetes</taxon>
        <taxon>Chaetothyriomycetidae</taxon>
        <taxon>Chaetothyriales</taxon>
        <taxon>Herpotrichiellaceae</taxon>
        <taxon>Exophiala</taxon>
    </lineage>
</organism>
<evidence type="ECO:0000313" key="5">
    <source>
        <dbReference type="EMBL" id="KAK5052559.1"/>
    </source>
</evidence>
<dbReference type="InterPro" id="IPR007111">
    <property type="entry name" value="NACHT_NTPase"/>
</dbReference>
<feature type="repeat" description="ANK" evidence="3">
    <location>
        <begin position="1041"/>
        <end position="1073"/>
    </location>
</feature>
<dbReference type="SUPFAM" id="SSF48403">
    <property type="entry name" value="Ankyrin repeat"/>
    <property type="match status" value="3"/>
</dbReference>
<feature type="domain" description="NACHT" evidence="4">
    <location>
        <begin position="34"/>
        <end position="155"/>
    </location>
</feature>
<feature type="repeat" description="ANK" evidence="3">
    <location>
        <begin position="569"/>
        <end position="601"/>
    </location>
</feature>
<dbReference type="Pfam" id="PF12796">
    <property type="entry name" value="Ank_2"/>
    <property type="match status" value="5"/>
</dbReference>
<comment type="caution">
    <text evidence="5">The sequence shown here is derived from an EMBL/GenBank/DDBJ whole genome shotgun (WGS) entry which is preliminary data.</text>
</comment>
<name>A0AAV9NDF3_9EURO</name>
<dbReference type="PROSITE" id="PS50297">
    <property type="entry name" value="ANK_REP_REGION"/>
    <property type="match status" value="10"/>
</dbReference>
<keyword evidence="6" id="KW-1185">Reference proteome</keyword>
<feature type="repeat" description="ANK" evidence="3">
    <location>
        <begin position="844"/>
        <end position="876"/>
    </location>
</feature>
<dbReference type="InterPro" id="IPR027417">
    <property type="entry name" value="P-loop_NTPase"/>
</dbReference>
<dbReference type="EMBL" id="JAVRRD010000013">
    <property type="protein sequence ID" value="KAK5052559.1"/>
    <property type="molecule type" value="Genomic_DNA"/>
</dbReference>
<dbReference type="Pfam" id="PF00023">
    <property type="entry name" value="Ank"/>
    <property type="match status" value="2"/>
</dbReference>
<dbReference type="InterPro" id="IPR036770">
    <property type="entry name" value="Ankyrin_rpt-contain_sf"/>
</dbReference>
<dbReference type="Pfam" id="PF13637">
    <property type="entry name" value="Ank_4"/>
    <property type="match status" value="1"/>
</dbReference>
<protein>
    <recommendedName>
        <fullName evidence="4">NACHT domain-containing protein</fullName>
    </recommendedName>
</protein>
<dbReference type="SUPFAM" id="SSF52540">
    <property type="entry name" value="P-loop containing nucleoside triphosphate hydrolases"/>
    <property type="match status" value="1"/>
</dbReference>
<feature type="repeat" description="ANK" evidence="3">
    <location>
        <begin position="1208"/>
        <end position="1240"/>
    </location>
</feature>
<evidence type="ECO:0000259" key="4">
    <source>
        <dbReference type="PROSITE" id="PS50837"/>
    </source>
</evidence>
<dbReference type="InterPro" id="IPR056884">
    <property type="entry name" value="NPHP3-like_N"/>
</dbReference>
<evidence type="ECO:0000256" key="3">
    <source>
        <dbReference type="PROSITE-ProRule" id="PRU00023"/>
    </source>
</evidence>
<dbReference type="Pfam" id="PF24883">
    <property type="entry name" value="NPHP3_N"/>
    <property type="match status" value="1"/>
</dbReference>
<dbReference type="PANTHER" id="PTHR24188:SF29">
    <property type="entry name" value="GH09064P"/>
    <property type="match status" value="1"/>
</dbReference>
<sequence>MDTRRDNIERAAEGTCAWLTEHVEFQKWFTENCGLLWVTGKPGAGKSVLMDKLVTTVSKRTDDTVIVASFFVHGRGTQMQRSPIGLYRSILHQILAQSEILRTQLTELYLLKLETQGECGKSWNWHEKELYDFLDSRVKEFTSKTITIFIDGLDEFGEEMARKLSKELWSLTKPGRGVFSAIRLCIACRHYPVMDFFGSPQICVENQNSEDISKFVQATLATVFTETNAQTHIETEILHKAAGNFLWTSLILPQIARKGLSGYGLETLRKEIQNSSPELRQIYKEAVDKIPNSDKIYALHLFQWVCLAEEPLSPVQMRYVLSFDASAPAKDLVAWAASENYVGTDEQLLKLIKALSGGLVEITGGADMQTATIQCIHQSVKDYFLQQGLQDLEQSMGQEQSKLGSEFSLARAHELMFKCCMHYILTKEIIQLAAYEAREKKAAYPLLQYAVTRWPSHLKKGDLDGTLEKSLLKYFQWPSTIRLHKWLQLCSLDARACGLQEGAHMLHVAGYYGYSHLIDALVAHRTYKNSNPDDRECRTPLIYAAANGHVDAAKSLIRQGANVNSIDNQRLTPLWWAATGAHLELMEVLIEHKADLDIQDIWGRTVLLCVAANLNEDAVDTLLFNGADPSLQDDMGRSPLYRTLYNLFGEDPKEAAAASSIVEKLLEHGAQPSKKMSEDDTMLRFAIQQDLHTILDLTLQLDQFVNDIGRRTLAFLHALYIWNLPVAIKIMKTGISEQKFIDTTGYTLINYTLLINCQTITEALIEEKACDPNGRGLLGITPLIATTQLGLIEMMRSLIQIGALVDKADSDGRTPLSYAAELGQINAARLLLEYRANLNIKDNTGKTPLMWAAEYKSPLMVDLLLSHGADSRQLDNLKRSALFWAAKGGSDSVIRSLIQTGLNPEHRCVLGKTALSWAIMHHQLDAAKILIDTGGVLDAVDATGQSPLLWAVAADYFAEVELLLEQGANVEIKDNKHQTALLIAANKGHTNVMRILRKYGADPDVRDTEGFTPLLIAIRNGLTDAIESLCSASQLDAKDPTGRTALLYAVMTGNEAVAKCLLNNGAAADDKSYQGRSALSFASQYGYEGLVKLLVDHGVNINGQDNSGRTALWWAAAYGRDEVLKLLLEKGADVTIPSNSGDSPLTKAVSGGNTNTASFLLRHGSTVNLSDVELSSSLFGLATDNGDAKMVTMLIDESLNCSSVVLPTGRTLLAWAVRYGFLEVVMALAKHGIDLEAPCDDQGLTAIDMAFERGHKNIINYLLGL</sequence>
<feature type="repeat" description="ANK" evidence="3">
    <location>
        <begin position="1074"/>
        <end position="1106"/>
    </location>
</feature>
<evidence type="ECO:0000256" key="2">
    <source>
        <dbReference type="ARBA" id="ARBA00023043"/>
    </source>
</evidence>
<feature type="repeat" description="ANK" evidence="3">
    <location>
        <begin position="910"/>
        <end position="942"/>
    </location>
</feature>
<dbReference type="InterPro" id="IPR002110">
    <property type="entry name" value="Ankyrin_rpt"/>
</dbReference>
<dbReference type="Gene3D" id="1.25.40.20">
    <property type="entry name" value="Ankyrin repeat-containing domain"/>
    <property type="match status" value="4"/>
</dbReference>
<dbReference type="Proteomes" id="UP001358417">
    <property type="component" value="Unassembled WGS sequence"/>
</dbReference>
<feature type="repeat" description="ANK" evidence="3">
    <location>
        <begin position="1140"/>
        <end position="1172"/>
    </location>
</feature>
<dbReference type="Gene3D" id="3.40.50.300">
    <property type="entry name" value="P-loop containing nucleotide triphosphate hydrolases"/>
    <property type="match status" value="1"/>
</dbReference>
<gene>
    <name evidence="5" type="ORF">LTR84_002424</name>
</gene>
<accession>A0AAV9NDF3</accession>
<feature type="repeat" description="ANK" evidence="3">
    <location>
        <begin position="536"/>
        <end position="568"/>
    </location>
</feature>
<dbReference type="RefSeq" id="XP_064706259.1">
    <property type="nucleotide sequence ID" value="XM_064846034.1"/>
</dbReference>
<dbReference type="SMART" id="SM00248">
    <property type="entry name" value="ANK"/>
    <property type="match status" value="20"/>
</dbReference>
<proteinExistence type="predicted"/>
<evidence type="ECO:0000256" key="1">
    <source>
        <dbReference type="ARBA" id="ARBA00022737"/>
    </source>
</evidence>
<reference evidence="5 6" key="1">
    <citation type="submission" date="2023-08" db="EMBL/GenBank/DDBJ databases">
        <title>Black Yeasts Isolated from many extreme environments.</title>
        <authorList>
            <person name="Coleine C."/>
            <person name="Stajich J.E."/>
            <person name="Selbmann L."/>
        </authorList>
    </citation>
    <scope>NUCLEOTIDE SEQUENCE [LARGE SCALE GENOMIC DNA]</scope>
    <source>
        <strain evidence="5 6">CCFEE 5792</strain>
    </source>
</reference>
<dbReference type="PROSITE" id="PS50088">
    <property type="entry name" value="ANK_REPEAT"/>
    <property type="match status" value="13"/>
</dbReference>
<feature type="repeat" description="ANK" evidence="3">
    <location>
        <begin position="811"/>
        <end position="843"/>
    </location>
</feature>
<feature type="repeat" description="ANK" evidence="3">
    <location>
        <begin position="943"/>
        <end position="975"/>
    </location>
</feature>
<feature type="repeat" description="ANK" evidence="3">
    <location>
        <begin position="778"/>
        <end position="810"/>
    </location>
</feature>
<dbReference type="AlphaFoldDB" id="A0AAV9NDF3"/>
<keyword evidence="1" id="KW-0677">Repeat</keyword>
<dbReference type="GeneID" id="89970632"/>
<feature type="repeat" description="ANK" evidence="3">
    <location>
        <begin position="1107"/>
        <end position="1139"/>
    </location>
</feature>
<feature type="repeat" description="ANK" evidence="3">
    <location>
        <begin position="976"/>
        <end position="1008"/>
    </location>
</feature>
<keyword evidence="2 3" id="KW-0040">ANK repeat</keyword>